<feature type="domain" description="HTH iclR-type" evidence="1">
    <location>
        <begin position="144"/>
        <end position="175"/>
    </location>
</feature>
<sequence length="237" mass="27455">MQHNTPYLPHQSLQLQSRLIKLYQNVGLFVPKLTFCFSVDNAETDTHYYNVWFSSNVDGELIIGECNTYEKATLIAQQWLDNTTDEDLLHLVQSVLSRGYTDGFSECIEGVRQADKLTSNELLVLECLRPQLDFEEGSESGQYPWSNTDISDKTGIHRSNLHRVLKSLVNKGLIVEETVKRDVWASLKKCGHVQKDVLVYYPVATREEDLEVMENWHEWRAIRQKEAMQKWRAMLSS</sequence>
<proteinExistence type="predicted"/>
<organism evidence="2 3">
    <name type="scientific">Vibrio cholerae serotype O1 (strain ATCC 39541 / Classical Ogawa 395 / O395)</name>
    <dbReference type="NCBI Taxonomy" id="345073"/>
    <lineage>
        <taxon>Bacteria</taxon>
        <taxon>Pseudomonadati</taxon>
        <taxon>Pseudomonadota</taxon>
        <taxon>Gammaproteobacteria</taxon>
        <taxon>Vibrionales</taxon>
        <taxon>Vibrionaceae</taxon>
        <taxon>Vibrio</taxon>
    </lineage>
</organism>
<dbReference type="KEGG" id="vco:VC0395_0772"/>
<dbReference type="InterPro" id="IPR036390">
    <property type="entry name" value="WH_DNA-bd_sf"/>
</dbReference>
<dbReference type="CDD" id="cd00090">
    <property type="entry name" value="HTH_ARSR"/>
    <property type="match status" value="1"/>
</dbReference>
<gene>
    <name evidence="2" type="ordered locus">VC0395_0772</name>
</gene>
<reference evidence="2 3" key="1">
    <citation type="submission" date="2007-03" db="EMBL/GenBank/DDBJ databases">
        <authorList>
            <person name="Heidelberg J."/>
        </authorList>
    </citation>
    <scope>NUCLEOTIDE SEQUENCE [LARGE SCALE GENOMIC DNA]</scope>
    <source>
        <strain evidence="3">ATCC 39541 / Classical Ogawa 395 / O395</strain>
    </source>
</reference>
<dbReference type="InterPro" id="IPR036388">
    <property type="entry name" value="WH-like_DNA-bd_sf"/>
</dbReference>
<dbReference type="RefSeq" id="WP_001164593.1">
    <property type="nucleotide sequence ID" value="NC_009456.1"/>
</dbReference>
<dbReference type="GO" id="GO:0006355">
    <property type="term" value="P:regulation of DNA-templated transcription"/>
    <property type="evidence" value="ECO:0007669"/>
    <property type="project" value="InterPro"/>
</dbReference>
<dbReference type="InterPro" id="IPR011991">
    <property type="entry name" value="ArsR-like_HTH"/>
</dbReference>
<evidence type="ECO:0000313" key="3">
    <source>
        <dbReference type="Proteomes" id="UP000000249"/>
    </source>
</evidence>
<evidence type="ECO:0000259" key="1">
    <source>
        <dbReference type="Pfam" id="PF09339"/>
    </source>
</evidence>
<dbReference type="Pfam" id="PF09339">
    <property type="entry name" value="HTH_IclR"/>
    <property type="match status" value="1"/>
</dbReference>
<dbReference type="GO" id="GO:0003677">
    <property type="term" value="F:DNA binding"/>
    <property type="evidence" value="ECO:0007669"/>
    <property type="project" value="InterPro"/>
</dbReference>
<dbReference type="PATRIC" id="fig|345073.21.peg.3231"/>
<dbReference type="EMBL" id="CP000626">
    <property type="protein sequence ID" value="ABQ18900.1"/>
    <property type="molecule type" value="Genomic_DNA"/>
</dbReference>
<name>A0A0H3AF41_VIBC3</name>
<dbReference type="SUPFAM" id="SSF46785">
    <property type="entry name" value="Winged helix' DNA-binding domain"/>
    <property type="match status" value="1"/>
</dbReference>
<protein>
    <recommendedName>
        <fullName evidence="1">HTH iclR-type domain-containing protein</fullName>
    </recommendedName>
</protein>
<dbReference type="Gene3D" id="1.10.10.10">
    <property type="entry name" value="Winged helix-like DNA-binding domain superfamily/Winged helix DNA-binding domain"/>
    <property type="match status" value="1"/>
</dbReference>
<accession>A0A0H3AF41</accession>
<dbReference type="Proteomes" id="UP000000249">
    <property type="component" value="Chromosome 2"/>
</dbReference>
<dbReference type="KEGG" id="vcr:VC395_A0485"/>
<dbReference type="InterPro" id="IPR005471">
    <property type="entry name" value="Tscrpt_reg_IclR_N"/>
</dbReference>
<dbReference type="AlphaFoldDB" id="A0A0H3AF41"/>
<evidence type="ECO:0000313" key="2">
    <source>
        <dbReference type="EMBL" id="ABQ18900.1"/>
    </source>
</evidence>